<sequence>MTKNQATAEFAHDIQTGLARHSVPEFEQLPIIGMAASLALHIRGLGEIDYTVMKPVADYYFDIPAMVLPQVLSVMEEVRHVSLVTEGKTIKKVIPMVPHFTSVYKGLGDYVGTIALTEHEQLSVAILHELSQKAEKRDALLTRLGADTRAFSRVESITKAGGLVVPKRARGHDILVSPTYFADNLDALANLAAAGGAKKIEKVLGIIKATQGWPLSIILKTGEVNGTKLDPTELALLQSLVADGILKPPTIKNVATGALEHFIFTPKPGKVRLDGANRTIFERSMALAAAVRKGQLLPNAYPIKYPTALLRKLRDEKQIGATTEAAFQYQNLVSLSVGRLDKMSGNRYRLSLIDTPENIQAVDGAIALFSGGAAFDAGYSDDARIALQKDEAYMHSIVGAAHLRAIKRPELDETGKAEVEQLLLDLR</sequence>
<evidence type="ECO:0000313" key="1">
    <source>
        <dbReference type="EMBL" id="MDN7936450.1"/>
    </source>
</evidence>
<keyword evidence="2" id="KW-1185">Reference proteome</keyword>
<organism evidence="1 2">
    <name type="scientific">Burkholderia metallica</name>
    <dbReference type="NCBI Taxonomy" id="488729"/>
    <lineage>
        <taxon>Bacteria</taxon>
        <taxon>Pseudomonadati</taxon>
        <taxon>Pseudomonadota</taxon>
        <taxon>Betaproteobacteria</taxon>
        <taxon>Burkholderiales</taxon>
        <taxon>Burkholderiaceae</taxon>
        <taxon>Burkholderia</taxon>
        <taxon>Burkholderia cepacia complex</taxon>
    </lineage>
</organism>
<protein>
    <submittedName>
        <fullName evidence="1">Uncharacterized protein</fullName>
    </submittedName>
</protein>
<reference evidence="1" key="1">
    <citation type="submission" date="2023-07" db="EMBL/GenBank/DDBJ databases">
        <title>A collection of bacterial strains from the Burkholderia cepacia Research Laboratory and Repository.</title>
        <authorList>
            <person name="Lipuma J."/>
            <person name="Spilker T."/>
            <person name="Caverly L."/>
        </authorList>
    </citation>
    <scope>NUCLEOTIDE SEQUENCE</scope>
    <source>
        <strain evidence="1">AU42020</strain>
    </source>
</reference>
<comment type="caution">
    <text evidence="1">The sequence shown here is derived from an EMBL/GenBank/DDBJ whole genome shotgun (WGS) entry which is preliminary data.</text>
</comment>
<accession>A0ABT8PMS2</accession>
<dbReference type="RefSeq" id="WP_217108720.1">
    <property type="nucleotide sequence ID" value="NZ_JAUJSQ010000026.1"/>
</dbReference>
<dbReference type="EMBL" id="JAUJSQ010000026">
    <property type="protein sequence ID" value="MDN7936450.1"/>
    <property type="molecule type" value="Genomic_DNA"/>
</dbReference>
<gene>
    <name evidence="1" type="ORF">QZM52_34795</name>
</gene>
<dbReference type="Proteomes" id="UP001171606">
    <property type="component" value="Unassembled WGS sequence"/>
</dbReference>
<proteinExistence type="predicted"/>
<name>A0ABT8PMS2_9BURK</name>
<evidence type="ECO:0000313" key="2">
    <source>
        <dbReference type="Proteomes" id="UP001171606"/>
    </source>
</evidence>